<sequence>MDLIPIANLFVSAISSIATVVQAHSGQNVKSADITKAQQRIDDPLKRGGSKVASVIDNKLLEALAKKAHKEAQELIHNINNQDDVDIIQNHISEANSRVCFYLNKIKNHNENELPTERLKKLWLSHICEDCN</sequence>
<comment type="caution">
    <text evidence="1">The sequence shown here is derived from an EMBL/GenBank/DDBJ whole genome shotgun (WGS) entry which is preliminary data.</text>
</comment>
<protein>
    <submittedName>
        <fullName evidence="1">Uncharacterized protein</fullName>
    </submittedName>
</protein>
<dbReference type="RefSeq" id="WP_146789954.1">
    <property type="nucleotide sequence ID" value="NZ_VOLT01000009.1"/>
</dbReference>
<proteinExistence type="predicted"/>
<evidence type="ECO:0000313" key="2">
    <source>
        <dbReference type="Proteomes" id="UP000321822"/>
    </source>
</evidence>
<dbReference type="OrthoDB" id="6400256at2"/>
<accession>A0A5C6QAQ7</accession>
<name>A0A5C6QAQ7_9GAMM</name>
<dbReference type="EMBL" id="VOLT01000009">
    <property type="protein sequence ID" value="TWX65939.1"/>
    <property type="molecule type" value="Genomic_DNA"/>
</dbReference>
<gene>
    <name evidence="1" type="ORF">ESZ36_16685</name>
</gene>
<dbReference type="Proteomes" id="UP000321822">
    <property type="component" value="Unassembled WGS sequence"/>
</dbReference>
<reference evidence="1 2" key="1">
    <citation type="submission" date="2019-07" db="EMBL/GenBank/DDBJ databases">
        <title>Genomes of sea-ice associated Colwellia species.</title>
        <authorList>
            <person name="Bowman J.P."/>
        </authorList>
    </citation>
    <scope>NUCLEOTIDE SEQUENCE [LARGE SCALE GENOMIC DNA]</scope>
    <source>
        <strain evidence="1 2">ACAM 459</strain>
    </source>
</reference>
<organism evidence="1 2">
    <name type="scientific">Colwellia demingiae</name>
    <dbReference type="NCBI Taxonomy" id="89401"/>
    <lineage>
        <taxon>Bacteria</taxon>
        <taxon>Pseudomonadati</taxon>
        <taxon>Pseudomonadota</taxon>
        <taxon>Gammaproteobacteria</taxon>
        <taxon>Alteromonadales</taxon>
        <taxon>Colwelliaceae</taxon>
        <taxon>Colwellia</taxon>
    </lineage>
</organism>
<evidence type="ECO:0000313" key="1">
    <source>
        <dbReference type="EMBL" id="TWX65939.1"/>
    </source>
</evidence>
<dbReference type="AlphaFoldDB" id="A0A5C6QAQ7"/>
<keyword evidence="2" id="KW-1185">Reference proteome</keyword>